<feature type="compositionally biased region" description="Basic and acidic residues" evidence="1">
    <location>
        <begin position="276"/>
        <end position="309"/>
    </location>
</feature>
<organism evidence="2 3">
    <name type="scientific">Diplocarpon coronariae</name>
    <dbReference type="NCBI Taxonomy" id="2795749"/>
    <lineage>
        <taxon>Eukaryota</taxon>
        <taxon>Fungi</taxon>
        <taxon>Dikarya</taxon>
        <taxon>Ascomycota</taxon>
        <taxon>Pezizomycotina</taxon>
        <taxon>Leotiomycetes</taxon>
        <taxon>Helotiales</taxon>
        <taxon>Drepanopezizaceae</taxon>
        <taxon>Diplocarpon</taxon>
    </lineage>
</organism>
<gene>
    <name evidence="2" type="ORF">B2J93_8795</name>
</gene>
<evidence type="ECO:0000313" key="3">
    <source>
        <dbReference type="Proteomes" id="UP000242519"/>
    </source>
</evidence>
<feature type="region of interest" description="Disordered" evidence="1">
    <location>
        <begin position="266"/>
        <end position="323"/>
    </location>
</feature>
<dbReference type="Proteomes" id="UP000242519">
    <property type="component" value="Unassembled WGS sequence"/>
</dbReference>
<proteinExistence type="predicted"/>
<dbReference type="EMBL" id="MZNU01000361">
    <property type="protein sequence ID" value="OWO99398.1"/>
    <property type="molecule type" value="Genomic_DNA"/>
</dbReference>
<feature type="compositionally biased region" description="Polar residues" evidence="1">
    <location>
        <begin position="366"/>
        <end position="384"/>
    </location>
</feature>
<dbReference type="AlphaFoldDB" id="A0A218YW51"/>
<protein>
    <submittedName>
        <fullName evidence="2">Uncharacterized protein</fullName>
    </submittedName>
</protein>
<accession>A0A218YW51</accession>
<dbReference type="OrthoDB" id="3515818at2759"/>
<sequence length="575" mass="63927">MVNEESKESGLLDATEAALGFGSSVSSVSSYYTPRQWPSPEQQHVKLAQNISRVASAPISFPRAYEGYAAPSAEWLRHSTSTTSTPSEVSLNHSGSVEILDGFLHSPQQERESSPALRHNASNCTLKALDRAMAPLSSHSDIIDVKYLPAAMALDPDRMFDALVQLLKERDSLKNDLTSVTDDLKNTRLDYKISSKHYRELIKRSGAKQLCLWNWFRQMCNTPSWLPPPPLNQPTEAEIREQLAALPTTWNREVFMENWISEGFGGEDLWETTEDGSEHGTENGTDHSEEHGEAHGTERGNEIENEGRTKGSPSSAGDSIGSKVLDPNAQVFIPHTSSRVSRQGRLELNHSPLKSNNSAPKFHSTPPRSSNSPRKLPETSTAEYTPTPRPKRAAKFNTTPCPLAVHVPQPFIIWPPPNVFVNQQTIPRLILSNSFPDAATQSLIASLSPRWLAICPYSLFTFPSRCPLVGHCRLKPVCDAFNEIGGLGCDSEDGVCPFPHERKMCIEQALSVAGDCTMQYRNGGEWASMSDEQFRVQKVAHLRCRAHKETCGLEEWKQRMIVISLRDAHQMGTYN</sequence>
<keyword evidence="3" id="KW-1185">Reference proteome</keyword>
<name>A0A218YW51_9HELO</name>
<evidence type="ECO:0000313" key="2">
    <source>
        <dbReference type="EMBL" id="OWO99398.1"/>
    </source>
</evidence>
<comment type="caution">
    <text evidence="2">The sequence shown here is derived from an EMBL/GenBank/DDBJ whole genome shotgun (WGS) entry which is preliminary data.</text>
</comment>
<evidence type="ECO:0000256" key="1">
    <source>
        <dbReference type="SAM" id="MobiDB-lite"/>
    </source>
</evidence>
<dbReference type="InParanoid" id="A0A218YW51"/>
<reference evidence="2 3" key="1">
    <citation type="submission" date="2017-04" db="EMBL/GenBank/DDBJ databases">
        <title>Draft genome sequence of Marssonina coronaria NL1: causal agent of apple blotch.</title>
        <authorList>
            <person name="Cheng Q."/>
        </authorList>
    </citation>
    <scope>NUCLEOTIDE SEQUENCE [LARGE SCALE GENOMIC DNA]</scope>
    <source>
        <strain evidence="2 3">NL1</strain>
    </source>
</reference>
<feature type="region of interest" description="Disordered" evidence="1">
    <location>
        <begin position="350"/>
        <end position="396"/>
    </location>
</feature>